<sequence>MFQYTSREQAYEFLAHVRAREPFRLQELAQLMSDSGGPVGSMDASPQSLVELWPWFLGFARAGCPGVPIESVPATWPGASGFLEDTEANRCRVAESRRRYFANESVQHYLRLVCERAFGSAAWAVLAAPLVPVSMLAHGEIGVVLDRGRGWFEPMRLDAILRMAFDGVEAQMADDALLSWSERVASLPRSGPRGESVLVPLLSVDLGEPPELVRVSPVWSWPGEWWKPGPSVPRGPRVGQELVLAAGTLTGLDAKPWLLAPLDEVGAARALNLARFCGEGGAVLSAADLLVGGRELGHRDEAASVLVQVHGGRLRALYFEPDVGVTQERWDLVMAELGRFARSQGAMIGKEDDFGAGEYEDDSN</sequence>
<gene>
    <name evidence="1" type="ORF">CCO02nite_16140</name>
</gene>
<proteinExistence type="predicted"/>
<name>A0A511JAE1_9CELL</name>
<accession>A0A511JAE1</accession>
<organism evidence="1 2">
    <name type="scientific">Cellulomonas composti</name>
    <dbReference type="NCBI Taxonomy" id="266130"/>
    <lineage>
        <taxon>Bacteria</taxon>
        <taxon>Bacillati</taxon>
        <taxon>Actinomycetota</taxon>
        <taxon>Actinomycetes</taxon>
        <taxon>Micrococcales</taxon>
        <taxon>Cellulomonadaceae</taxon>
        <taxon>Cellulomonas</taxon>
    </lineage>
</organism>
<dbReference type="EMBL" id="BJWG01000006">
    <property type="protein sequence ID" value="GEL94956.1"/>
    <property type="molecule type" value="Genomic_DNA"/>
</dbReference>
<reference evidence="1 2" key="1">
    <citation type="submission" date="2019-07" db="EMBL/GenBank/DDBJ databases">
        <title>Whole genome shotgun sequence of Cellulomonas composti NBRC 100758.</title>
        <authorList>
            <person name="Hosoyama A."/>
            <person name="Uohara A."/>
            <person name="Ohji S."/>
            <person name="Ichikawa N."/>
        </authorList>
    </citation>
    <scope>NUCLEOTIDE SEQUENCE [LARGE SCALE GENOMIC DNA]</scope>
    <source>
        <strain evidence="1 2">NBRC 100758</strain>
    </source>
</reference>
<evidence type="ECO:0000313" key="2">
    <source>
        <dbReference type="Proteomes" id="UP000321720"/>
    </source>
</evidence>
<keyword evidence="2" id="KW-1185">Reference proteome</keyword>
<evidence type="ECO:0000313" key="1">
    <source>
        <dbReference type="EMBL" id="GEL94956.1"/>
    </source>
</evidence>
<comment type="caution">
    <text evidence="1">The sequence shown here is derived from an EMBL/GenBank/DDBJ whole genome shotgun (WGS) entry which is preliminary data.</text>
</comment>
<protein>
    <submittedName>
        <fullName evidence="1">Uncharacterized protein</fullName>
    </submittedName>
</protein>
<dbReference type="RefSeq" id="WP_146842624.1">
    <property type="nucleotide sequence ID" value="NZ_BJWG01000006.1"/>
</dbReference>
<dbReference type="OrthoDB" id="4935069at2"/>
<dbReference type="AlphaFoldDB" id="A0A511JAE1"/>
<dbReference type="Proteomes" id="UP000321720">
    <property type="component" value="Unassembled WGS sequence"/>
</dbReference>